<keyword evidence="2" id="KW-1185">Reference proteome</keyword>
<proteinExistence type="predicted"/>
<evidence type="ECO:0000313" key="2">
    <source>
        <dbReference type="Proteomes" id="UP000030686"/>
    </source>
</evidence>
<dbReference type="Proteomes" id="UP000030686">
    <property type="component" value="Unassembled WGS sequence"/>
</dbReference>
<accession>W6Q875</accession>
<dbReference type="AlphaFoldDB" id="W6Q875"/>
<reference evidence="1" key="1">
    <citation type="journal article" date="2014" name="Nat. Commun.">
        <title>Multiple recent horizontal transfers of a large genomic region in cheese making fungi.</title>
        <authorList>
            <person name="Cheeseman K."/>
            <person name="Ropars J."/>
            <person name="Renault P."/>
            <person name="Dupont J."/>
            <person name="Gouzy J."/>
            <person name="Branca A."/>
            <person name="Abraham A.L."/>
            <person name="Ceppi M."/>
            <person name="Conseiller E."/>
            <person name="Debuchy R."/>
            <person name="Malagnac F."/>
            <person name="Goarin A."/>
            <person name="Silar P."/>
            <person name="Lacoste S."/>
            <person name="Sallet E."/>
            <person name="Bensimon A."/>
            <person name="Giraud T."/>
            <person name="Brygoo Y."/>
        </authorList>
    </citation>
    <scope>NUCLEOTIDE SEQUENCE [LARGE SCALE GENOMIC DNA]</scope>
    <source>
        <strain evidence="1">FM164</strain>
    </source>
</reference>
<name>W6Q875_PENRF</name>
<sequence length="115" mass="12835">MQTITAKSTADWYALDQPPRDAMWLSKVADSLGLPRPDLTVIFTDNINSQLLLTKKGGKSATRWLALRYFLVKDAVAQGHVNILRVDTKQNLADGFTKALAMEQFQNFVRLLGIA</sequence>
<dbReference type="STRING" id="1365484.W6Q875"/>
<evidence type="ECO:0000313" key="1">
    <source>
        <dbReference type="EMBL" id="CDM32908.1"/>
    </source>
</evidence>
<dbReference type="EMBL" id="HG792016">
    <property type="protein sequence ID" value="CDM32908.1"/>
    <property type="molecule type" value="Genomic_DNA"/>
</dbReference>
<dbReference type="OrthoDB" id="4362974at2759"/>
<gene>
    <name evidence="1" type="ORF">PROQFM164_S02g003059</name>
</gene>
<protein>
    <submittedName>
        <fullName evidence="1">Probable transposable element</fullName>
    </submittedName>
</protein>
<dbReference type="CDD" id="cd09272">
    <property type="entry name" value="RNase_HI_RT_Ty1"/>
    <property type="match status" value="1"/>
</dbReference>
<dbReference type="OMA" id="GKRSCKN"/>
<organism evidence="1 2">
    <name type="scientific">Penicillium roqueforti (strain FM164)</name>
    <dbReference type="NCBI Taxonomy" id="1365484"/>
    <lineage>
        <taxon>Eukaryota</taxon>
        <taxon>Fungi</taxon>
        <taxon>Dikarya</taxon>
        <taxon>Ascomycota</taxon>
        <taxon>Pezizomycotina</taxon>
        <taxon>Eurotiomycetes</taxon>
        <taxon>Eurotiomycetidae</taxon>
        <taxon>Eurotiales</taxon>
        <taxon>Aspergillaceae</taxon>
        <taxon>Penicillium</taxon>
    </lineage>
</organism>